<evidence type="ECO:0000256" key="1">
    <source>
        <dbReference type="SAM" id="MobiDB-lite"/>
    </source>
</evidence>
<dbReference type="AlphaFoldDB" id="A0A370TTM3"/>
<gene>
    <name evidence="2" type="ORF">BP5553_03219</name>
</gene>
<dbReference type="Proteomes" id="UP000254866">
    <property type="component" value="Unassembled WGS sequence"/>
</dbReference>
<proteinExistence type="predicted"/>
<accession>A0A370TTM3</accession>
<dbReference type="RefSeq" id="XP_031871535.1">
    <property type="nucleotide sequence ID" value="XM_032011842.1"/>
</dbReference>
<feature type="compositionally biased region" description="Basic residues" evidence="1">
    <location>
        <begin position="24"/>
        <end position="33"/>
    </location>
</feature>
<evidence type="ECO:0000313" key="3">
    <source>
        <dbReference type="Proteomes" id="UP000254866"/>
    </source>
</evidence>
<sequence length="92" mass="10084">MPGRPAAAYPPVASREPQTGFLRPSKRLRRSRATAKEKIETSSRPVQRDIGTRCAVTSPIQRSEGRVAHRRWAGLKFGASGDQTMKGALLLV</sequence>
<name>A0A370TTM3_9HELO</name>
<dbReference type="EMBL" id="NPIC01000002">
    <property type="protein sequence ID" value="RDL38879.1"/>
    <property type="molecule type" value="Genomic_DNA"/>
</dbReference>
<evidence type="ECO:0000313" key="2">
    <source>
        <dbReference type="EMBL" id="RDL38879.1"/>
    </source>
</evidence>
<feature type="compositionally biased region" description="Basic and acidic residues" evidence="1">
    <location>
        <begin position="34"/>
        <end position="50"/>
    </location>
</feature>
<feature type="region of interest" description="Disordered" evidence="1">
    <location>
        <begin position="1"/>
        <end position="50"/>
    </location>
</feature>
<dbReference type="GeneID" id="43596068"/>
<reference evidence="2 3" key="1">
    <citation type="journal article" date="2018" name="IMA Fungus">
        <title>IMA Genome-F 9: Draft genome sequence of Annulohypoxylon stygium, Aspergillus mulundensis, Berkeleyomyces basicola (syn. Thielaviopsis basicola), Ceratocystis smalleyi, two Cercospora beticola strains, Coleophoma cylindrospora, Fusarium fracticaudum, Phialophora cf. hyalina, and Morchella septimelata.</title>
        <authorList>
            <person name="Wingfield B.D."/>
            <person name="Bills G.F."/>
            <person name="Dong Y."/>
            <person name="Huang W."/>
            <person name="Nel W.J."/>
            <person name="Swalarsk-Parry B.S."/>
            <person name="Vaghefi N."/>
            <person name="Wilken P.M."/>
            <person name="An Z."/>
            <person name="de Beer Z.W."/>
            <person name="De Vos L."/>
            <person name="Chen L."/>
            <person name="Duong T.A."/>
            <person name="Gao Y."/>
            <person name="Hammerbacher A."/>
            <person name="Kikkert J.R."/>
            <person name="Li Y."/>
            <person name="Li H."/>
            <person name="Li K."/>
            <person name="Li Q."/>
            <person name="Liu X."/>
            <person name="Ma X."/>
            <person name="Naidoo K."/>
            <person name="Pethybridge S.J."/>
            <person name="Sun J."/>
            <person name="Steenkamp E.T."/>
            <person name="van der Nest M.A."/>
            <person name="van Wyk S."/>
            <person name="Wingfield M.J."/>
            <person name="Xiong C."/>
            <person name="Yue Q."/>
            <person name="Zhang X."/>
        </authorList>
    </citation>
    <scope>NUCLEOTIDE SEQUENCE [LARGE SCALE GENOMIC DNA]</scope>
    <source>
        <strain evidence="2 3">BP 5553</strain>
    </source>
</reference>
<keyword evidence="3" id="KW-1185">Reference proteome</keyword>
<protein>
    <submittedName>
        <fullName evidence="2">Uncharacterized protein</fullName>
    </submittedName>
</protein>
<organism evidence="2 3">
    <name type="scientific">Venustampulla echinocandica</name>
    <dbReference type="NCBI Taxonomy" id="2656787"/>
    <lineage>
        <taxon>Eukaryota</taxon>
        <taxon>Fungi</taxon>
        <taxon>Dikarya</taxon>
        <taxon>Ascomycota</taxon>
        <taxon>Pezizomycotina</taxon>
        <taxon>Leotiomycetes</taxon>
        <taxon>Helotiales</taxon>
        <taxon>Pleuroascaceae</taxon>
        <taxon>Venustampulla</taxon>
    </lineage>
</organism>
<comment type="caution">
    <text evidence="2">The sequence shown here is derived from an EMBL/GenBank/DDBJ whole genome shotgun (WGS) entry which is preliminary data.</text>
</comment>